<evidence type="ECO:0000313" key="3">
    <source>
        <dbReference type="EMBL" id="KAJ9682841.1"/>
    </source>
</evidence>
<feature type="region of interest" description="Disordered" evidence="1">
    <location>
        <begin position="258"/>
        <end position="277"/>
    </location>
</feature>
<reference evidence="3 4" key="1">
    <citation type="journal article" date="2023" name="BMC Biotechnol.">
        <title>Vitis rotundifolia cv Carlos genome sequencing.</title>
        <authorList>
            <person name="Huff M."/>
            <person name="Hulse-Kemp A."/>
            <person name="Scheffler B."/>
            <person name="Youngblood R."/>
            <person name="Simpson S."/>
            <person name="Babiker E."/>
            <person name="Staton M."/>
        </authorList>
    </citation>
    <scope>NUCLEOTIDE SEQUENCE [LARGE SCALE GENOMIC DNA]</scope>
    <source>
        <tissue evidence="3">Leaf</tissue>
    </source>
</reference>
<dbReference type="EMBL" id="JARBHA010000014">
    <property type="protein sequence ID" value="KAJ9682841.1"/>
    <property type="molecule type" value="Genomic_DNA"/>
</dbReference>
<evidence type="ECO:0000313" key="4">
    <source>
        <dbReference type="Proteomes" id="UP001168098"/>
    </source>
</evidence>
<protein>
    <recommendedName>
        <fullName evidence="2">DUF4283 domain-containing protein</fullName>
    </recommendedName>
</protein>
<name>A0AA39DG78_VITRO</name>
<dbReference type="Pfam" id="PF14111">
    <property type="entry name" value="DUF4283"/>
    <property type="match status" value="1"/>
</dbReference>
<dbReference type="AlphaFoldDB" id="A0AA39DG78"/>
<feature type="compositionally biased region" description="Polar residues" evidence="1">
    <location>
        <begin position="318"/>
        <end position="329"/>
    </location>
</feature>
<organism evidence="3 4">
    <name type="scientific">Vitis rotundifolia</name>
    <name type="common">Muscadine grape</name>
    <dbReference type="NCBI Taxonomy" id="103349"/>
    <lineage>
        <taxon>Eukaryota</taxon>
        <taxon>Viridiplantae</taxon>
        <taxon>Streptophyta</taxon>
        <taxon>Embryophyta</taxon>
        <taxon>Tracheophyta</taxon>
        <taxon>Spermatophyta</taxon>
        <taxon>Magnoliopsida</taxon>
        <taxon>eudicotyledons</taxon>
        <taxon>Gunneridae</taxon>
        <taxon>Pentapetalae</taxon>
        <taxon>rosids</taxon>
        <taxon>Vitales</taxon>
        <taxon>Vitaceae</taxon>
        <taxon>Viteae</taxon>
        <taxon>Vitis</taxon>
    </lineage>
</organism>
<sequence length="601" mass="67315">MAEKLQQMVGDFGKKINKQEARVVGKSVMEKSFVEVLKGSSWRSKNVVRVKVKREETLGILQKLGNYIVASWKPKAAGEEDLEKMRKLWATSWGLTGNLGLARMEKNRVLLEFEKLEEARRVLDLEFWNPRSGCQKEGEESEEVWVKIVGLPISMWNPTILRRVGGGGGGGEKNTKSLGELQWARILVKKRGDFLPSVLEMEIDEDVYTLSLWWELRPALKKNTEGCSEASGRKRDEVRGELVSLAGKRVEKELADATCGPLTPPTEGTGDQGSGLGWEKANRAQAWERDLNITMGPGPHKFDPSMGPKEARRMDGPASSSSHLGSKSMQKGDDDVGLEEGPLFKRWAGQLDNTKLSEGLDRDGPNLLLSQAISIGSQKKDCCGSEMESLAAQDSEEDRRQQEKCSFSTTDWALEEEAMRYGLAIYPRGNRELGSSLLTSSFFDRASEGEFYDHSGGTGEDFRPKSSMWLTVVEGSTENEAGCWDLEEVNRINDMIRGTEGDSGSLEMQVERNEKEENCEESSLAKFSQFLGFPTEGLEKEILSFLTKIRKRRERIYSKELLEKSKFERELKRLECTVNYEGGIKQKGHTQGKGSHTLVAQ</sequence>
<keyword evidence="4" id="KW-1185">Reference proteome</keyword>
<gene>
    <name evidence="3" type="ORF">PVL29_018713</name>
</gene>
<comment type="caution">
    <text evidence="3">The sequence shown here is derived from an EMBL/GenBank/DDBJ whole genome shotgun (WGS) entry which is preliminary data.</text>
</comment>
<proteinExistence type="predicted"/>
<accession>A0AA39DG78</accession>
<dbReference type="Proteomes" id="UP001168098">
    <property type="component" value="Unassembled WGS sequence"/>
</dbReference>
<evidence type="ECO:0000259" key="2">
    <source>
        <dbReference type="Pfam" id="PF14111"/>
    </source>
</evidence>
<dbReference type="PANTHER" id="PTHR34427">
    <property type="entry name" value="DUF4283 DOMAIN PROTEIN"/>
    <property type="match status" value="1"/>
</dbReference>
<feature type="region of interest" description="Disordered" evidence="1">
    <location>
        <begin position="292"/>
        <end position="338"/>
    </location>
</feature>
<evidence type="ECO:0000256" key="1">
    <source>
        <dbReference type="SAM" id="MobiDB-lite"/>
    </source>
</evidence>
<dbReference type="PANTHER" id="PTHR34427:SF5">
    <property type="entry name" value="DUF4283 DOMAIN-CONTAINING PROTEIN"/>
    <property type="match status" value="1"/>
</dbReference>
<dbReference type="InterPro" id="IPR025558">
    <property type="entry name" value="DUF4283"/>
</dbReference>
<feature type="domain" description="DUF4283" evidence="2">
    <location>
        <begin position="62"/>
        <end position="129"/>
    </location>
</feature>